<dbReference type="InterPro" id="IPR050980">
    <property type="entry name" value="2C_sensor_his_kinase"/>
</dbReference>
<dbReference type="GO" id="GO:0005524">
    <property type="term" value="F:ATP binding"/>
    <property type="evidence" value="ECO:0007669"/>
    <property type="project" value="UniProtKB-KW"/>
</dbReference>
<evidence type="ECO:0000256" key="12">
    <source>
        <dbReference type="ARBA" id="ARBA00023012"/>
    </source>
</evidence>
<evidence type="ECO:0000313" key="17">
    <source>
        <dbReference type="EMBL" id="GIJ48792.1"/>
    </source>
</evidence>
<evidence type="ECO:0000256" key="10">
    <source>
        <dbReference type="ARBA" id="ARBA00022840"/>
    </source>
</evidence>
<dbReference type="Pfam" id="PF02518">
    <property type="entry name" value="HATPase_c"/>
    <property type="match status" value="1"/>
</dbReference>
<keyword evidence="4" id="KW-1003">Cell membrane</keyword>
<proteinExistence type="predicted"/>
<dbReference type="CDD" id="cd00082">
    <property type="entry name" value="HisKA"/>
    <property type="match status" value="1"/>
</dbReference>
<dbReference type="Gene3D" id="3.30.565.10">
    <property type="entry name" value="Histidine kinase-like ATPase, C-terminal domain"/>
    <property type="match status" value="1"/>
</dbReference>
<reference evidence="17" key="1">
    <citation type="submission" date="2021-01" db="EMBL/GenBank/DDBJ databases">
        <title>Whole genome shotgun sequence of Virgisporangium aliadipatigenens NBRC 105644.</title>
        <authorList>
            <person name="Komaki H."/>
            <person name="Tamura T."/>
        </authorList>
    </citation>
    <scope>NUCLEOTIDE SEQUENCE</scope>
    <source>
        <strain evidence="17">NBRC 105644</strain>
    </source>
</reference>
<evidence type="ECO:0000256" key="2">
    <source>
        <dbReference type="ARBA" id="ARBA00004651"/>
    </source>
</evidence>
<dbReference type="InterPro" id="IPR003660">
    <property type="entry name" value="HAMP_dom"/>
</dbReference>
<evidence type="ECO:0000256" key="5">
    <source>
        <dbReference type="ARBA" id="ARBA00022553"/>
    </source>
</evidence>
<evidence type="ECO:0000256" key="14">
    <source>
        <dbReference type="SAM" id="Phobius"/>
    </source>
</evidence>
<evidence type="ECO:0000256" key="8">
    <source>
        <dbReference type="ARBA" id="ARBA00022741"/>
    </source>
</evidence>
<feature type="transmembrane region" description="Helical" evidence="14">
    <location>
        <begin position="6"/>
        <end position="28"/>
    </location>
</feature>
<keyword evidence="18" id="KW-1185">Reference proteome</keyword>
<gene>
    <name evidence="17" type="ORF">Val02_56780</name>
</gene>
<keyword evidence="11 14" id="KW-1133">Transmembrane helix</keyword>
<keyword evidence="6" id="KW-0808">Transferase</keyword>
<evidence type="ECO:0000256" key="1">
    <source>
        <dbReference type="ARBA" id="ARBA00000085"/>
    </source>
</evidence>
<evidence type="ECO:0000313" key="18">
    <source>
        <dbReference type="Proteomes" id="UP000619260"/>
    </source>
</evidence>
<keyword evidence="10" id="KW-0067">ATP-binding</keyword>
<dbReference type="Gene3D" id="1.10.287.130">
    <property type="match status" value="1"/>
</dbReference>
<dbReference type="GO" id="GO:0005886">
    <property type="term" value="C:plasma membrane"/>
    <property type="evidence" value="ECO:0007669"/>
    <property type="project" value="UniProtKB-SubCell"/>
</dbReference>
<name>A0A8J4DU40_9ACTN</name>
<feature type="domain" description="HAMP" evidence="16">
    <location>
        <begin position="167"/>
        <end position="219"/>
    </location>
</feature>
<evidence type="ECO:0000256" key="4">
    <source>
        <dbReference type="ARBA" id="ARBA00022475"/>
    </source>
</evidence>
<evidence type="ECO:0000259" key="15">
    <source>
        <dbReference type="PROSITE" id="PS50109"/>
    </source>
</evidence>
<feature type="region of interest" description="Disordered" evidence="13">
    <location>
        <begin position="406"/>
        <end position="428"/>
    </location>
</feature>
<dbReference type="AlphaFoldDB" id="A0A8J4DU40"/>
<dbReference type="PANTHER" id="PTHR44936">
    <property type="entry name" value="SENSOR PROTEIN CREC"/>
    <property type="match status" value="1"/>
</dbReference>
<dbReference type="Pfam" id="PF00512">
    <property type="entry name" value="HisKA"/>
    <property type="match status" value="1"/>
</dbReference>
<accession>A0A8J4DU40</accession>
<protein>
    <recommendedName>
        <fullName evidence="3">histidine kinase</fullName>
        <ecNumber evidence="3">2.7.13.3</ecNumber>
    </recommendedName>
</protein>
<dbReference type="SMART" id="SM00304">
    <property type="entry name" value="HAMP"/>
    <property type="match status" value="1"/>
</dbReference>
<evidence type="ECO:0000256" key="11">
    <source>
        <dbReference type="ARBA" id="ARBA00022989"/>
    </source>
</evidence>
<dbReference type="CDD" id="cd06225">
    <property type="entry name" value="HAMP"/>
    <property type="match status" value="1"/>
</dbReference>
<feature type="domain" description="Histidine kinase" evidence="15">
    <location>
        <begin position="227"/>
        <end position="427"/>
    </location>
</feature>
<keyword evidence="9 17" id="KW-0418">Kinase</keyword>
<dbReference type="SMART" id="SM00387">
    <property type="entry name" value="HATPase_c"/>
    <property type="match status" value="1"/>
</dbReference>
<dbReference type="SMART" id="SM00388">
    <property type="entry name" value="HisKA"/>
    <property type="match status" value="1"/>
</dbReference>
<comment type="subcellular location">
    <subcellularLocation>
        <location evidence="2">Cell membrane</location>
        <topology evidence="2">Multi-pass membrane protein</topology>
    </subcellularLocation>
</comment>
<evidence type="ECO:0000256" key="9">
    <source>
        <dbReference type="ARBA" id="ARBA00022777"/>
    </source>
</evidence>
<evidence type="ECO:0000256" key="3">
    <source>
        <dbReference type="ARBA" id="ARBA00012438"/>
    </source>
</evidence>
<dbReference type="PROSITE" id="PS50109">
    <property type="entry name" value="HIS_KIN"/>
    <property type="match status" value="1"/>
</dbReference>
<dbReference type="Gene3D" id="1.10.8.500">
    <property type="entry name" value="HAMP domain in histidine kinase"/>
    <property type="match status" value="1"/>
</dbReference>
<dbReference type="InterPro" id="IPR005467">
    <property type="entry name" value="His_kinase_dom"/>
</dbReference>
<keyword evidence="7 14" id="KW-0812">Transmembrane</keyword>
<dbReference type="InterPro" id="IPR036097">
    <property type="entry name" value="HisK_dim/P_sf"/>
</dbReference>
<evidence type="ECO:0000259" key="16">
    <source>
        <dbReference type="PROSITE" id="PS50885"/>
    </source>
</evidence>
<dbReference type="InterPro" id="IPR003661">
    <property type="entry name" value="HisK_dim/P_dom"/>
</dbReference>
<sequence length="428" mass="44286">MRHRLAVMVAATMTLVLVAFIVPLALVVRRVTEMQAVSRAVEEAQSLSVLVATSDPETLRLGMARANASTTHPLTVFLPDGTVVGEPAPLSPAVRLAARGESFSVATASGREIVVAVQGLPGGTAVIRSFVSDAEMTRGATRVAVLLTLVGLGLLLIGVLVADRLAVSLVRPIRQLARLSHRLAAGDLDARAPASHISEVDAVALSLHHLADRIQHLLDAEREYAADLSHRLRTPLTALRLEAASLRDPDEAARIEHQIVTLDHALTRVIENMRLGDSATDTAETSADAARVVGTRTGFWAVLADDQQRPMEVSVPPGPVPVGIGAADLAACVDALLGNVFAHTPDGTPFAVRLEAVDGGGAVLVIEDSGPGPQSDDGTRRGVSGAGSSGLGLDIARRAATASGGTLTFERGPAGGTRVTVVLGGPPT</sequence>
<keyword evidence="5" id="KW-0597">Phosphoprotein</keyword>
<dbReference type="RefSeq" id="WP_203902266.1">
    <property type="nucleotide sequence ID" value="NZ_BOPF01000022.1"/>
</dbReference>
<dbReference type="Proteomes" id="UP000619260">
    <property type="component" value="Unassembled WGS sequence"/>
</dbReference>
<dbReference type="SUPFAM" id="SSF47384">
    <property type="entry name" value="Homodimeric domain of signal transducing histidine kinase"/>
    <property type="match status" value="1"/>
</dbReference>
<feature type="region of interest" description="Disordered" evidence="13">
    <location>
        <begin position="368"/>
        <end position="390"/>
    </location>
</feature>
<evidence type="ECO:0000256" key="13">
    <source>
        <dbReference type="SAM" id="MobiDB-lite"/>
    </source>
</evidence>
<dbReference type="SUPFAM" id="SSF158472">
    <property type="entry name" value="HAMP domain-like"/>
    <property type="match status" value="1"/>
</dbReference>
<dbReference type="EC" id="2.7.13.3" evidence="3"/>
<keyword evidence="12" id="KW-0902">Two-component regulatory system</keyword>
<keyword evidence="14" id="KW-0472">Membrane</keyword>
<dbReference type="InterPro" id="IPR036890">
    <property type="entry name" value="HATPase_C_sf"/>
</dbReference>
<keyword evidence="8" id="KW-0547">Nucleotide-binding</keyword>
<comment type="catalytic activity">
    <reaction evidence="1">
        <text>ATP + protein L-histidine = ADP + protein N-phospho-L-histidine.</text>
        <dbReference type="EC" id="2.7.13.3"/>
    </reaction>
</comment>
<dbReference type="SUPFAM" id="SSF55874">
    <property type="entry name" value="ATPase domain of HSP90 chaperone/DNA topoisomerase II/histidine kinase"/>
    <property type="match status" value="1"/>
</dbReference>
<feature type="transmembrane region" description="Helical" evidence="14">
    <location>
        <begin position="143"/>
        <end position="162"/>
    </location>
</feature>
<dbReference type="GO" id="GO:0000155">
    <property type="term" value="F:phosphorelay sensor kinase activity"/>
    <property type="evidence" value="ECO:0007669"/>
    <property type="project" value="InterPro"/>
</dbReference>
<dbReference type="InterPro" id="IPR003594">
    <property type="entry name" value="HATPase_dom"/>
</dbReference>
<evidence type="ECO:0000256" key="7">
    <source>
        <dbReference type="ARBA" id="ARBA00022692"/>
    </source>
</evidence>
<dbReference type="PROSITE" id="PS50885">
    <property type="entry name" value="HAMP"/>
    <property type="match status" value="1"/>
</dbReference>
<evidence type="ECO:0000256" key="6">
    <source>
        <dbReference type="ARBA" id="ARBA00022679"/>
    </source>
</evidence>
<comment type="caution">
    <text evidence="17">The sequence shown here is derived from an EMBL/GenBank/DDBJ whole genome shotgun (WGS) entry which is preliminary data.</text>
</comment>
<organism evidence="17 18">
    <name type="scientific">Virgisporangium aliadipatigenens</name>
    <dbReference type="NCBI Taxonomy" id="741659"/>
    <lineage>
        <taxon>Bacteria</taxon>
        <taxon>Bacillati</taxon>
        <taxon>Actinomycetota</taxon>
        <taxon>Actinomycetes</taxon>
        <taxon>Micromonosporales</taxon>
        <taxon>Micromonosporaceae</taxon>
        <taxon>Virgisporangium</taxon>
    </lineage>
</organism>
<dbReference type="Pfam" id="PF00672">
    <property type="entry name" value="HAMP"/>
    <property type="match status" value="1"/>
</dbReference>
<dbReference type="EMBL" id="BOPF01000022">
    <property type="protein sequence ID" value="GIJ48792.1"/>
    <property type="molecule type" value="Genomic_DNA"/>
</dbReference>
<dbReference type="PANTHER" id="PTHR44936:SF9">
    <property type="entry name" value="SENSOR PROTEIN CREC"/>
    <property type="match status" value="1"/>
</dbReference>